<dbReference type="GO" id="GO:0015418">
    <property type="term" value="F:ABC-type quaternary ammonium compound transporting activity"/>
    <property type="evidence" value="ECO:0007669"/>
    <property type="project" value="UniProtKB-EC"/>
</dbReference>
<dbReference type="Proteomes" id="UP000183410">
    <property type="component" value="Unassembled WGS sequence"/>
</dbReference>
<evidence type="ECO:0000259" key="8">
    <source>
        <dbReference type="PROSITE" id="PS50893"/>
    </source>
</evidence>
<dbReference type="FunFam" id="3.40.50.300:FF:000425">
    <property type="entry name" value="Probable ABC transporter, ATP-binding subunit"/>
    <property type="match status" value="1"/>
</dbReference>
<name>A0A1I2HWN0_9BACL</name>
<protein>
    <recommendedName>
        <fullName evidence="7">Carnitine transport ATP-binding protein OpuCA</fullName>
        <ecNumber evidence="6">7.6.2.9</ecNumber>
    </recommendedName>
</protein>
<evidence type="ECO:0000256" key="4">
    <source>
        <dbReference type="ARBA" id="ARBA00052482"/>
    </source>
</evidence>
<dbReference type="Pfam" id="PF00005">
    <property type="entry name" value="ABC_tran"/>
    <property type="match status" value="1"/>
</dbReference>
<dbReference type="PANTHER" id="PTHR42781">
    <property type="entry name" value="SPERMIDINE/PUTRESCINE IMPORT ATP-BINDING PROTEIN POTA"/>
    <property type="match status" value="1"/>
</dbReference>
<evidence type="ECO:0000313" key="10">
    <source>
        <dbReference type="Proteomes" id="UP000183410"/>
    </source>
</evidence>
<dbReference type="PROSITE" id="PS00211">
    <property type="entry name" value="ABC_TRANSPORTER_1"/>
    <property type="match status" value="1"/>
</dbReference>
<organism evidence="9 10">
    <name type="scientific">Paenibacillus algorifonticola</name>
    <dbReference type="NCBI Taxonomy" id="684063"/>
    <lineage>
        <taxon>Bacteria</taxon>
        <taxon>Bacillati</taxon>
        <taxon>Bacillota</taxon>
        <taxon>Bacilli</taxon>
        <taxon>Bacillales</taxon>
        <taxon>Paenibacillaceae</taxon>
        <taxon>Paenibacillus</taxon>
    </lineage>
</organism>
<keyword evidence="1" id="KW-0813">Transport</keyword>
<sequence>MALLQLDNISVAYDQQYILKDFNLSLEKGQLLSLLGPSGCGKTTTLRLIAGFLDAKDGSFRFEGKDYTRTPINKRNFGLVFQSYALFPHLSVYENVAFGLRIRKVKDDEIRKRVMKMLEIVSLHGFEDRFPGALSGGQKQRVAIARALVIEPDLLLFDEPLSNLDANLRVNMRVEIRRIQQELGITTVYVSHDQEECFSISDKVAVMNKGVIEQLDHPSVIFKYPKTEFVGRFIGFNNFITFTERQADGDAVLLTVNGLPFRAKKVPGMSAGMKGAIRPDDLLAGTENEISEGPNVLDGTVKVSTYLGRSYQYIVETALGEFTVNKEMLSPFENGQRIRLLVPPEKLVLVD</sequence>
<accession>A0A1I2HWN0</accession>
<keyword evidence="3 9" id="KW-0067">ATP-binding</keyword>
<dbReference type="PROSITE" id="PS50893">
    <property type="entry name" value="ABC_TRANSPORTER_2"/>
    <property type="match status" value="1"/>
</dbReference>
<dbReference type="OrthoDB" id="9802264at2"/>
<dbReference type="InterPro" id="IPR003439">
    <property type="entry name" value="ABC_transporter-like_ATP-bd"/>
</dbReference>
<dbReference type="InterPro" id="IPR017871">
    <property type="entry name" value="ABC_transporter-like_CS"/>
</dbReference>
<dbReference type="Gene3D" id="3.40.50.300">
    <property type="entry name" value="P-loop containing nucleotide triphosphate hydrolases"/>
    <property type="match status" value="1"/>
</dbReference>
<dbReference type="SMART" id="SM00382">
    <property type="entry name" value="AAA"/>
    <property type="match status" value="1"/>
</dbReference>
<dbReference type="Pfam" id="PF08402">
    <property type="entry name" value="TOBE_2"/>
    <property type="match status" value="1"/>
</dbReference>
<dbReference type="AlphaFoldDB" id="A0A1I2HWN0"/>
<evidence type="ECO:0000256" key="5">
    <source>
        <dbReference type="ARBA" id="ARBA00063934"/>
    </source>
</evidence>
<evidence type="ECO:0000256" key="3">
    <source>
        <dbReference type="ARBA" id="ARBA00022840"/>
    </source>
</evidence>
<proteinExistence type="predicted"/>
<dbReference type="GO" id="GO:0016887">
    <property type="term" value="F:ATP hydrolysis activity"/>
    <property type="evidence" value="ECO:0007669"/>
    <property type="project" value="InterPro"/>
</dbReference>
<dbReference type="InterPro" id="IPR050093">
    <property type="entry name" value="ABC_SmlMolc_Importer"/>
</dbReference>
<evidence type="ECO:0000256" key="6">
    <source>
        <dbReference type="ARBA" id="ARBA00066388"/>
    </source>
</evidence>
<dbReference type="GO" id="GO:0005524">
    <property type="term" value="F:ATP binding"/>
    <property type="evidence" value="ECO:0007669"/>
    <property type="project" value="UniProtKB-KW"/>
</dbReference>
<dbReference type="InterPro" id="IPR013611">
    <property type="entry name" value="Transp-assoc_OB_typ2"/>
</dbReference>
<evidence type="ECO:0000256" key="1">
    <source>
        <dbReference type="ARBA" id="ARBA00022448"/>
    </source>
</evidence>
<dbReference type="GO" id="GO:0043190">
    <property type="term" value="C:ATP-binding cassette (ABC) transporter complex"/>
    <property type="evidence" value="ECO:0007669"/>
    <property type="project" value="InterPro"/>
</dbReference>
<dbReference type="RefSeq" id="WP_046234064.1">
    <property type="nucleotide sequence ID" value="NZ_FONN01000027.1"/>
</dbReference>
<evidence type="ECO:0000256" key="2">
    <source>
        <dbReference type="ARBA" id="ARBA00022741"/>
    </source>
</evidence>
<feature type="domain" description="ABC transporter" evidence="8">
    <location>
        <begin position="4"/>
        <end position="234"/>
    </location>
</feature>
<dbReference type="InterPro" id="IPR008995">
    <property type="entry name" value="Mo/tungstate-bd_C_term_dom"/>
</dbReference>
<evidence type="ECO:0000313" key="9">
    <source>
        <dbReference type="EMBL" id="SFF33938.1"/>
    </source>
</evidence>
<dbReference type="InterPro" id="IPR003593">
    <property type="entry name" value="AAA+_ATPase"/>
</dbReference>
<comment type="subunit">
    <text evidence="5">The complex is composed of two ATP-binding proteins (OpuCA), two transmembrane proteins (OpuCB and OpuCD) and a solute-binding protein (OpuCC).</text>
</comment>
<dbReference type="EC" id="7.6.2.9" evidence="6"/>
<dbReference type="EMBL" id="FONN01000027">
    <property type="protein sequence ID" value="SFF33938.1"/>
    <property type="molecule type" value="Genomic_DNA"/>
</dbReference>
<evidence type="ECO:0000256" key="7">
    <source>
        <dbReference type="ARBA" id="ARBA00070305"/>
    </source>
</evidence>
<dbReference type="SUPFAM" id="SSF50331">
    <property type="entry name" value="MOP-like"/>
    <property type="match status" value="1"/>
</dbReference>
<dbReference type="SUPFAM" id="SSF52540">
    <property type="entry name" value="P-loop containing nucleoside triphosphate hydrolases"/>
    <property type="match status" value="1"/>
</dbReference>
<keyword evidence="2" id="KW-0547">Nucleotide-binding</keyword>
<reference evidence="10" key="1">
    <citation type="submission" date="2016-10" db="EMBL/GenBank/DDBJ databases">
        <authorList>
            <person name="Varghese N."/>
            <person name="Submissions S."/>
        </authorList>
    </citation>
    <scope>NUCLEOTIDE SEQUENCE [LARGE SCALE GENOMIC DNA]</scope>
    <source>
        <strain evidence="10">CGMCC 1.10223</strain>
    </source>
</reference>
<gene>
    <name evidence="9" type="ORF">SAMN04487969_12760</name>
</gene>
<keyword evidence="10" id="KW-1185">Reference proteome</keyword>
<comment type="catalytic activity">
    <reaction evidence="4">
        <text>a quaternary ammonium(out) + ATP + H2O = a quaternary ammonium(in) + ADP + phosphate + H(+)</text>
        <dbReference type="Rhea" id="RHEA:11036"/>
        <dbReference type="ChEBI" id="CHEBI:15377"/>
        <dbReference type="ChEBI" id="CHEBI:15378"/>
        <dbReference type="ChEBI" id="CHEBI:30616"/>
        <dbReference type="ChEBI" id="CHEBI:35267"/>
        <dbReference type="ChEBI" id="CHEBI:43474"/>
        <dbReference type="ChEBI" id="CHEBI:456216"/>
        <dbReference type="EC" id="7.6.2.9"/>
    </reaction>
</comment>
<dbReference type="PANTHER" id="PTHR42781:SF4">
    <property type="entry name" value="SPERMIDINE_PUTRESCINE IMPORT ATP-BINDING PROTEIN POTA"/>
    <property type="match status" value="1"/>
</dbReference>
<dbReference type="InterPro" id="IPR027417">
    <property type="entry name" value="P-loop_NTPase"/>
</dbReference>